<evidence type="ECO:0000313" key="2">
    <source>
        <dbReference type="EMBL" id="NYJ75345.1"/>
    </source>
</evidence>
<organism evidence="2 3">
    <name type="scientific">Allobranchiibius huperziae</name>
    <dbReference type="NCBI Taxonomy" id="1874116"/>
    <lineage>
        <taxon>Bacteria</taxon>
        <taxon>Bacillati</taxon>
        <taxon>Actinomycetota</taxon>
        <taxon>Actinomycetes</taxon>
        <taxon>Micrococcales</taxon>
        <taxon>Dermacoccaceae</taxon>
        <taxon>Allobranchiibius</taxon>
    </lineage>
</organism>
<feature type="signal peptide" evidence="1">
    <location>
        <begin position="1"/>
        <end position="28"/>
    </location>
</feature>
<dbReference type="EMBL" id="JACCFW010000001">
    <property type="protein sequence ID" value="NYJ75345.1"/>
    <property type="molecule type" value="Genomic_DNA"/>
</dbReference>
<dbReference type="RefSeq" id="WP_179481928.1">
    <property type="nucleotide sequence ID" value="NZ_JACCFW010000001.1"/>
</dbReference>
<protein>
    <submittedName>
        <fullName evidence="2">Uncharacterized protein</fullName>
    </submittedName>
</protein>
<dbReference type="Proteomes" id="UP000571817">
    <property type="component" value="Unassembled WGS sequence"/>
</dbReference>
<evidence type="ECO:0000313" key="3">
    <source>
        <dbReference type="Proteomes" id="UP000571817"/>
    </source>
</evidence>
<sequence length="343" mass="35410">MFSRATRLGGPAALAVLATSVLTGCSHGAPAKAVRTTVVAPSGCSGPKDVSYSGGATAYDVPVPTPDHRAVATQVGAPTLSQVSSGESSYRIASVHMSARVVQNGSYVVSPGSLVMLDPQGRACPRPAHNPLAGAFPLTTIDEQRGADGNVAFLVPADADLANYSVVYVENPTDRRALAKWSKQGTAPQRTVTDACDGPRTAYDRKGVATVHFGRTISIINGGIGVTVTAQAPTPRTLGPSPTVPGDVDGVAVSLSVTARGAEAYVDRRQFVLLDGGGRTCRFGSIPSPGETLTSTLVKPNGSGRYTIIFWVPKGAQPRSWTLLQLTSPTSKRAAAAWSTSAK</sequence>
<proteinExistence type="predicted"/>
<name>A0A853DMJ1_9MICO</name>
<accession>A0A853DMJ1</accession>
<reference evidence="2 3" key="1">
    <citation type="submission" date="2020-07" db="EMBL/GenBank/DDBJ databases">
        <title>Sequencing the genomes of 1000 actinobacteria strains.</title>
        <authorList>
            <person name="Klenk H.-P."/>
        </authorList>
    </citation>
    <scope>NUCLEOTIDE SEQUENCE [LARGE SCALE GENOMIC DNA]</scope>
    <source>
        <strain evidence="2 3">DSM 29531</strain>
    </source>
</reference>
<gene>
    <name evidence="2" type="ORF">HNR15_002308</name>
</gene>
<keyword evidence="1" id="KW-0732">Signal</keyword>
<evidence type="ECO:0000256" key="1">
    <source>
        <dbReference type="SAM" id="SignalP"/>
    </source>
</evidence>
<comment type="caution">
    <text evidence="2">The sequence shown here is derived from an EMBL/GenBank/DDBJ whole genome shotgun (WGS) entry which is preliminary data.</text>
</comment>
<dbReference type="AlphaFoldDB" id="A0A853DMJ1"/>
<keyword evidence="3" id="KW-1185">Reference proteome</keyword>
<dbReference type="PROSITE" id="PS51257">
    <property type="entry name" value="PROKAR_LIPOPROTEIN"/>
    <property type="match status" value="1"/>
</dbReference>
<feature type="chain" id="PRO_5038975762" evidence="1">
    <location>
        <begin position="29"/>
        <end position="343"/>
    </location>
</feature>